<organism evidence="4 5">
    <name type="scientific">Propioniciclava tarda</name>
    <dbReference type="NCBI Taxonomy" id="433330"/>
    <lineage>
        <taxon>Bacteria</taxon>
        <taxon>Bacillati</taxon>
        <taxon>Actinomycetota</taxon>
        <taxon>Actinomycetes</taxon>
        <taxon>Propionibacteriales</taxon>
        <taxon>Propionibacteriaceae</taxon>
        <taxon>Propioniciclava</taxon>
    </lineage>
</organism>
<proteinExistence type="predicted"/>
<dbReference type="OrthoDB" id="8878585at2"/>
<protein>
    <submittedName>
        <fullName evidence="4">Glycosyltransferase</fullName>
    </submittedName>
</protein>
<dbReference type="Proteomes" id="UP000291933">
    <property type="component" value="Unassembled WGS sequence"/>
</dbReference>
<name>A0A4Q9KJ30_PROTD</name>
<evidence type="ECO:0000313" key="5">
    <source>
        <dbReference type="Proteomes" id="UP000291933"/>
    </source>
</evidence>
<keyword evidence="5" id="KW-1185">Reference proteome</keyword>
<evidence type="ECO:0000256" key="1">
    <source>
        <dbReference type="ARBA" id="ARBA00022676"/>
    </source>
</evidence>
<dbReference type="PANTHER" id="PTHR12526:SF635">
    <property type="entry name" value="GLYCOSYL TRANSFERASE GROUP 1"/>
    <property type="match status" value="1"/>
</dbReference>
<sequence length="380" mass="41239">MMEAARETHSIVFLHPSDELYGADRVLLELVEAVPPGSCVSVWLPNDMEYGERLLTRELEARGIAVVRGPLPVLRRANLSIPGLAALIPQTAHAWARLRRERPDLLYVNTSALALMVPTGRAVRSKVVAHAHEHLGGVQGRLLSVLLGAANELVVVSEAVRRSLPGWLRSRAEVVHNGFALPEPTDVEQVGPLRCLLASRWNAWKGHDSVIKAWGLVERRDIRLIIMGGPPLSGAAIDVPHLVSQLPNRETVTIKGESPLVSRELAKADVVLVPSTRPDPLPTIAIEAAAAGRSVVASRIGGLPEIIEDGVSGWLVTPDAPEEWAAVLESLTRRESRTRGQAAREKYETSFTRERFRSEISGLLSGILRGTLNDPAVGPT</sequence>
<feature type="domain" description="Glycosyltransferase subfamily 4-like N-terminal" evidence="3">
    <location>
        <begin position="76"/>
        <end position="179"/>
    </location>
</feature>
<evidence type="ECO:0000256" key="2">
    <source>
        <dbReference type="ARBA" id="ARBA00022679"/>
    </source>
</evidence>
<dbReference type="SUPFAM" id="SSF53756">
    <property type="entry name" value="UDP-Glycosyltransferase/glycogen phosphorylase"/>
    <property type="match status" value="1"/>
</dbReference>
<reference evidence="4 5" key="1">
    <citation type="submission" date="2019-01" db="EMBL/GenBank/DDBJ databases">
        <title>Lactibacter flavus gen. nov., sp. nov., a novel bacterium of the family Propionibacteriaceae isolated from raw milk and dairy products.</title>
        <authorList>
            <person name="Huptas C."/>
            <person name="Wenning M."/>
            <person name="Breitenwieser F."/>
            <person name="Doll E."/>
            <person name="Von Neubeck M."/>
            <person name="Busse H.-J."/>
            <person name="Scherer S."/>
        </authorList>
    </citation>
    <scope>NUCLEOTIDE SEQUENCE [LARGE SCALE GENOMIC DNA]</scope>
    <source>
        <strain evidence="5">DSM 22130 / JCM 15804 / WR061</strain>
    </source>
</reference>
<dbReference type="Gene3D" id="3.40.50.2000">
    <property type="entry name" value="Glycogen Phosphorylase B"/>
    <property type="match status" value="2"/>
</dbReference>
<evidence type="ECO:0000313" key="4">
    <source>
        <dbReference type="EMBL" id="TBT91461.1"/>
    </source>
</evidence>
<keyword evidence="2 4" id="KW-0808">Transferase</keyword>
<dbReference type="EMBL" id="SDMR01000026">
    <property type="protein sequence ID" value="TBT91461.1"/>
    <property type="molecule type" value="Genomic_DNA"/>
</dbReference>
<dbReference type="PANTHER" id="PTHR12526">
    <property type="entry name" value="GLYCOSYLTRANSFERASE"/>
    <property type="match status" value="1"/>
</dbReference>
<comment type="caution">
    <text evidence="4">The sequence shown here is derived from an EMBL/GenBank/DDBJ whole genome shotgun (WGS) entry which is preliminary data.</text>
</comment>
<dbReference type="InterPro" id="IPR028098">
    <property type="entry name" value="Glyco_trans_4-like_N"/>
</dbReference>
<keyword evidence="1" id="KW-0328">Glycosyltransferase</keyword>
<accession>A0A4Q9KJ30</accession>
<dbReference type="GO" id="GO:0016757">
    <property type="term" value="F:glycosyltransferase activity"/>
    <property type="evidence" value="ECO:0007669"/>
    <property type="project" value="UniProtKB-KW"/>
</dbReference>
<dbReference type="Pfam" id="PF13439">
    <property type="entry name" value="Glyco_transf_4"/>
    <property type="match status" value="1"/>
</dbReference>
<dbReference type="AlphaFoldDB" id="A0A4Q9KJ30"/>
<evidence type="ECO:0000259" key="3">
    <source>
        <dbReference type="Pfam" id="PF13439"/>
    </source>
</evidence>
<dbReference type="Pfam" id="PF13692">
    <property type="entry name" value="Glyco_trans_1_4"/>
    <property type="match status" value="1"/>
</dbReference>
<gene>
    <name evidence="4" type="ORF">ET996_13845</name>
</gene>